<accession>A0A5B1LI35</accession>
<reference evidence="2 3" key="1">
    <citation type="submission" date="2019-09" db="EMBL/GenBank/DDBJ databases">
        <title>Nocardioides panacisoli sp. nov., isolated from the soil of a ginseng field.</title>
        <authorList>
            <person name="Cho C."/>
        </authorList>
    </citation>
    <scope>NUCLEOTIDE SEQUENCE [LARGE SCALE GENOMIC DNA]</scope>
    <source>
        <strain evidence="2 3">BN130099</strain>
    </source>
</reference>
<evidence type="ECO:0000313" key="3">
    <source>
        <dbReference type="Proteomes" id="UP000325003"/>
    </source>
</evidence>
<evidence type="ECO:0000313" key="2">
    <source>
        <dbReference type="EMBL" id="KAA1420323.1"/>
    </source>
</evidence>
<organism evidence="2 3">
    <name type="scientific">Nocardioides humilatus</name>
    <dbReference type="NCBI Taxonomy" id="2607660"/>
    <lineage>
        <taxon>Bacteria</taxon>
        <taxon>Bacillati</taxon>
        <taxon>Actinomycetota</taxon>
        <taxon>Actinomycetes</taxon>
        <taxon>Propionibacteriales</taxon>
        <taxon>Nocardioidaceae</taxon>
        <taxon>Nocardioides</taxon>
    </lineage>
</organism>
<keyword evidence="1" id="KW-0472">Membrane</keyword>
<feature type="transmembrane region" description="Helical" evidence="1">
    <location>
        <begin position="6"/>
        <end position="26"/>
    </location>
</feature>
<evidence type="ECO:0000256" key="1">
    <source>
        <dbReference type="SAM" id="Phobius"/>
    </source>
</evidence>
<protein>
    <submittedName>
        <fullName evidence="2">Uncharacterized protein</fullName>
    </submittedName>
</protein>
<comment type="caution">
    <text evidence="2">The sequence shown here is derived from an EMBL/GenBank/DDBJ whole genome shotgun (WGS) entry which is preliminary data.</text>
</comment>
<name>A0A5B1LI35_9ACTN</name>
<dbReference type="RefSeq" id="WP_149727748.1">
    <property type="nucleotide sequence ID" value="NZ_VUJV01000002.1"/>
</dbReference>
<keyword evidence="1" id="KW-0812">Transmembrane</keyword>
<keyword evidence="3" id="KW-1185">Reference proteome</keyword>
<gene>
    <name evidence="2" type="ORF">F0U44_07880</name>
</gene>
<proteinExistence type="predicted"/>
<dbReference type="EMBL" id="VUJV01000002">
    <property type="protein sequence ID" value="KAA1420323.1"/>
    <property type="molecule type" value="Genomic_DNA"/>
</dbReference>
<dbReference type="AlphaFoldDB" id="A0A5B1LI35"/>
<keyword evidence="1" id="KW-1133">Transmembrane helix</keyword>
<reference evidence="2 3" key="2">
    <citation type="submission" date="2019-09" db="EMBL/GenBank/DDBJ databases">
        <authorList>
            <person name="Jin C."/>
        </authorList>
    </citation>
    <scope>NUCLEOTIDE SEQUENCE [LARGE SCALE GENOMIC DNA]</scope>
    <source>
        <strain evidence="2 3">BN130099</strain>
    </source>
</reference>
<sequence length="61" mass="7134">MSDTQYVLWFIGMAFVIASLLSFGVLTMSGSLHRREDHATIHAHPRHAEHHHWYDRFHHAA</sequence>
<dbReference type="Proteomes" id="UP000325003">
    <property type="component" value="Unassembled WGS sequence"/>
</dbReference>